<sequence>MKIYNERTYNENTPKKYRPNVAAVILSSAYPKECKFFIAHRLDIKGAWQFPQGGIDEGESPRVALLRELKEEIGTDDVEIISECPHWIQYDFPRSMAKKMYVGFAGQRQKYFLVRLKNEAEINLQTAIPEFDQYTFVDAHELFERVTYFKKEVYKQVLGHFKKEGYL</sequence>
<dbReference type="GO" id="GO:0034432">
    <property type="term" value="F:bis(5'-adenosyl)-pentaphosphatase activity"/>
    <property type="evidence" value="ECO:0007669"/>
    <property type="project" value="TreeGrafter"/>
</dbReference>
<proteinExistence type="inferred from homology"/>
<evidence type="ECO:0000313" key="6">
    <source>
        <dbReference type="Proteomes" id="UP000256599"/>
    </source>
</evidence>
<dbReference type="Gene3D" id="3.90.79.10">
    <property type="entry name" value="Nucleoside Triphosphate Pyrophosphohydrolase"/>
    <property type="match status" value="1"/>
</dbReference>
<keyword evidence="6" id="KW-1185">Reference proteome</keyword>
<dbReference type="PROSITE" id="PS51462">
    <property type="entry name" value="NUDIX"/>
    <property type="match status" value="1"/>
</dbReference>
<dbReference type="NCBIfam" id="NF001936">
    <property type="entry name" value="PRK00714.1-3"/>
    <property type="match status" value="1"/>
</dbReference>
<evidence type="ECO:0000256" key="1">
    <source>
        <dbReference type="ARBA" id="ARBA00001936"/>
    </source>
</evidence>
<dbReference type="GO" id="GO:0008893">
    <property type="term" value="F:guanosine-3',5'-bis(diphosphate) 3'-diphosphatase activity"/>
    <property type="evidence" value="ECO:0007669"/>
    <property type="project" value="TreeGrafter"/>
</dbReference>
<dbReference type="InterPro" id="IPR022927">
    <property type="entry name" value="RppH"/>
</dbReference>
<dbReference type="PANTHER" id="PTHR11839:SF22">
    <property type="entry name" value="NUDIX HYDROLASE 26, CHLOROPLASTIC"/>
    <property type="match status" value="1"/>
</dbReference>
<dbReference type="InterPro" id="IPR000086">
    <property type="entry name" value="NUDIX_hydrolase_dom"/>
</dbReference>
<evidence type="ECO:0000313" key="5">
    <source>
        <dbReference type="EMBL" id="RDU59284.1"/>
    </source>
</evidence>
<dbReference type="GO" id="GO:0006753">
    <property type="term" value="P:nucleoside phosphate metabolic process"/>
    <property type="evidence" value="ECO:0007669"/>
    <property type="project" value="TreeGrafter"/>
</dbReference>
<accession>A0A3D8I3H4</accession>
<feature type="domain" description="Nudix hydrolase" evidence="4">
    <location>
        <begin position="16"/>
        <end position="159"/>
    </location>
</feature>
<dbReference type="SUPFAM" id="SSF55811">
    <property type="entry name" value="Nudix"/>
    <property type="match status" value="1"/>
</dbReference>
<dbReference type="RefSeq" id="WP_104699924.1">
    <property type="nucleotide sequence ID" value="NZ_FZPP01000016.1"/>
</dbReference>
<protein>
    <submittedName>
        <fullName evidence="5">RNA pyrophosphohydrolase</fullName>
    </submittedName>
</protein>
<evidence type="ECO:0000259" key="4">
    <source>
        <dbReference type="PROSITE" id="PS51462"/>
    </source>
</evidence>
<keyword evidence="2 3" id="KW-0378">Hydrolase</keyword>
<gene>
    <name evidence="5" type="ORF">CQA63_07505</name>
</gene>
<comment type="cofactor">
    <cofactor evidence="1">
        <name>Mn(2+)</name>
        <dbReference type="ChEBI" id="CHEBI:29035"/>
    </cofactor>
</comment>
<organism evidence="5 6">
    <name type="scientific">Helicobacter marmotae</name>
    <dbReference type="NCBI Taxonomy" id="152490"/>
    <lineage>
        <taxon>Bacteria</taxon>
        <taxon>Pseudomonadati</taxon>
        <taxon>Campylobacterota</taxon>
        <taxon>Epsilonproteobacteria</taxon>
        <taxon>Campylobacterales</taxon>
        <taxon>Helicobacteraceae</taxon>
        <taxon>Helicobacter</taxon>
    </lineage>
</organism>
<dbReference type="PROSITE" id="PS00893">
    <property type="entry name" value="NUDIX_BOX"/>
    <property type="match status" value="1"/>
</dbReference>
<dbReference type="Pfam" id="PF00293">
    <property type="entry name" value="NUDIX"/>
    <property type="match status" value="1"/>
</dbReference>
<name>A0A3D8I3H4_9HELI</name>
<evidence type="ECO:0000256" key="3">
    <source>
        <dbReference type="RuleBase" id="RU003476"/>
    </source>
</evidence>
<dbReference type="CDD" id="cd03671">
    <property type="entry name" value="NUDIX_Ap4A_hydrolase_plant_like"/>
    <property type="match status" value="1"/>
</dbReference>
<reference evidence="5 6" key="1">
    <citation type="submission" date="2018-04" db="EMBL/GenBank/DDBJ databases">
        <title>Novel Campyloabacter and Helicobacter Species and Strains.</title>
        <authorList>
            <person name="Mannion A.J."/>
            <person name="Shen Z."/>
            <person name="Fox J.G."/>
        </authorList>
    </citation>
    <scope>NUCLEOTIDE SEQUENCE [LARGE SCALE GENOMIC DNA]</scope>
    <source>
        <strain evidence="5 6">MIT 98-6070</strain>
    </source>
</reference>
<dbReference type="EMBL" id="NXLR01000015">
    <property type="protein sequence ID" value="RDU59284.1"/>
    <property type="molecule type" value="Genomic_DNA"/>
</dbReference>
<dbReference type="InterPro" id="IPR020476">
    <property type="entry name" value="Nudix_hydrolase"/>
</dbReference>
<comment type="similarity">
    <text evidence="3">Belongs to the Nudix hydrolase family.</text>
</comment>
<dbReference type="InterPro" id="IPR015797">
    <property type="entry name" value="NUDIX_hydrolase-like_dom_sf"/>
</dbReference>
<comment type="caution">
    <text evidence="5">The sequence shown here is derived from an EMBL/GenBank/DDBJ whole genome shotgun (WGS) entry which is preliminary data.</text>
</comment>
<dbReference type="PANTHER" id="PTHR11839">
    <property type="entry name" value="UDP/ADP-SUGAR PYROPHOSPHATASE"/>
    <property type="match status" value="1"/>
</dbReference>
<dbReference type="GO" id="GO:0019693">
    <property type="term" value="P:ribose phosphate metabolic process"/>
    <property type="evidence" value="ECO:0007669"/>
    <property type="project" value="TreeGrafter"/>
</dbReference>
<dbReference type="OrthoDB" id="9810648at2"/>
<evidence type="ECO:0000256" key="2">
    <source>
        <dbReference type="ARBA" id="ARBA00022801"/>
    </source>
</evidence>
<dbReference type="Proteomes" id="UP000256599">
    <property type="component" value="Unassembled WGS sequence"/>
</dbReference>
<dbReference type="InterPro" id="IPR020084">
    <property type="entry name" value="NUDIX_hydrolase_CS"/>
</dbReference>
<dbReference type="NCBIfam" id="NF001938">
    <property type="entry name" value="PRK00714.1-5"/>
    <property type="match status" value="1"/>
</dbReference>
<dbReference type="PRINTS" id="PR00502">
    <property type="entry name" value="NUDIXFAMILY"/>
</dbReference>
<dbReference type="AlphaFoldDB" id="A0A3D8I3H4"/>